<feature type="compositionally biased region" description="Low complexity" evidence="1">
    <location>
        <begin position="314"/>
        <end position="326"/>
    </location>
</feature>
<reference evidence="2" key="1">
    <citation type="submission" date="2020-05" db="EMBL/GenBank/DDBJ databases">
        <title>High-Quality Genomes of Partial-Nitritation/Anammox System by Hierarchical Clustering Based Hybrid Assembly.</title>
        <authorList>
            <person name="Liu L."/>
            <person name="Wang Y."/>
            <person name="Che Y."/>
            <person name="Chen Y."/>
            <person name="Xia Y."/>
            <person name="Luo R."/>
            <person name="Cheng S.H."/>
            <person name="Zheng C."/>
            <person name="Zhang T."/>
        </authorList>
    </citation>
    <scope>NUCLEOTIDE SEQUENCE</scope>
    <source>
        <strain evidence="2">H1_PAT1</strain>
    </source>
</reference>
<dbReference type="AlphaFoldDB" id="A0A928TTS4"/>
<evidence type="ECO:0000256" key="1">
    <source>
        <dbReference type="SAM" id="MobiDB-lite"/>
    </source>
</evidence>
<gene>
    <name evidence="2" type="ORF">HS096_02115</name>
</gene>
<dbReference type="Proteomes" id="UP000710385">
    <property type="component" value="Unassembled WGS sequence"/>
</dbReference>
<evidence type="ECO:0000313" key="3">
    <source>
        <dbReference type="Proteomes" id="UP000710385"/>
    </source>
</evidence>
<feature type="compositionally biased region" description="Basic residues" evidence="1">
    <location>
        <begin position="513"/>
        <end position="522"/>
    </location>
</feature>
<name>A0A928TTS4_UNCKA</name>
<feature type="region of interest" description="Disordered" evidence="1">
    <location>
        <begin position="254"/>
        <end position="353"/>
    </location>
</feature>
<dbReference type="EMBL" id="JABTTY010000001">
    <property type="protein sequence ID" value="MBE7525166.1"/>
    <property type="molecule type" value="Genomic_DNA"/>
</dbReference>
<feature type="region of interest" description="Disordered" evidence="1">
    <location>
        <begin position="502"/>
        <end position="522"/>
    </location>
</feature>
<feature type="compositionally biased region" description="Polar residues" evidence="1">
    <location>
        <begin position="1"/>
        <end position="11"/>
    </location>
</feature>
<evidence type="ECO:0000313" key="2">
    <source>
        <dbReference type="EMBL" id="MBE7525166.1"/>
    </source>
</evidence>
<organism evidence="2 3">
    <name type="scientific">candidate division WWE3 bacterium</name>
    <dbReference type="NCBI Taxonomy" id="2053526"/>
    <lineage>
        <taxon>Bacteria</taxon>
        <taxon>Katanobacteria</taxon>
    </lineage>
</organism>
<feature type="region of interest" description="Disordered" evidence="1">
    <location>
        <begin position="1"/>
        <end position="26"/>
    </location>
</feature>
<feature type="compositionally biased region" description="Basic and acidic residues" evidence="1">
    <location>
        <begin position="297"/>
        <end position="313"/>
    </location>
</feature>
<accession>A0A928TTS4</accession>
<proteinExistence type="predicted"/>
<protein>
    <submittedName>
        <fullName evidence="2">Uncharacterized protein</fullName>
    </submittedName>
</protein>
<sequence>MTDETTQNGQEQKAERPEEQAPETPAFHSALAEGRDRFLSEIVEEGFRSGVVNADAFVRRFPPARIMEAFADSADRRADFVHGISQTDRKIALRLGAEASGEVIQIALEEKVATTKDLVTLFLPDERVSRLDRQELWSFCTEWEPWSKQRDDTAYADAQRYTAFILERALGESLIIPPHVTEALTLDAIRESLILSGLLHDLLKDAIGLGREGKPFTDDDLIRHVTPRVIVERIDVAVIWDKLVRPHIAEEHGFVAKSEAPPEAPPEEPREEVNAGAAMPDENVSERNEADWSDVADSIKGDASGKEPADPKACEAPAAAAGAADPAPDDDDEENRMTLAPPRLHKPLPLEGPSVEVDRTSIIEVDVSELEEEDILLENTEMPENYIPDEEFARVGGDSSNQTPRERTIVPDESKIRKHVVELLKETDLTLPDKAEEMPLKDLFIRLLSELDSGTYGDISQSQGTATKDLGNVLCRELMNRNHEQLSDKLRDALYTILGVDPDRRSYMPPQTRHSKEKRKRR</sequence>
<comment type="caution">
    <text evidence="2">The sequence shown here is derived from an EMBL/GenBank/DDBJ whole genome shotgun (WGS) entry which is preliminary data.</text>
</comment>